<proteinExistence type="predicted"/>
<dbReference type="EMBL" id="HE804045">
    <property type="protein sequence ID" value="CCH29187.1"/>
    <property type="molecule type" value="Genomic_DNA"/>
</dbReference>
<keyword evidence="1" id="KW-0732">Signal</keyword>
<dbReference type="KEGG" id="sesp:BN6_18670"/>
<feature type="chain" id="PRO_5039551248" evidence="1">
    <location>
        <begin position="18"/>
        <end position="158"/>
    </location>
</feature>
<dbReference type="PATRIC" id="fig|1179773.3.peg.1874"/>
<organism evidence="2 3">
    <name type="scientific">Saccharothrix espanaensis (strain ATCC 51144 / DSM 44229 / JCM 9112 / NBRC 15066 / NRRL 15764)</name>
    <dbReference type="NCBI Taxonomy" id="1179773"/>
    <lineage>
        <taxon>Bacteria</taxon>
        <taxon>Bacillati</taxon>
        <taxon>Actinomycetota</taxon>
        <taxon>Actinomycetes</taxon>
        <taxon>Pseudonocardiales</taxon>
        <taxon>Pseudonocardiaceae</taxon>
        <taxon>Saccharothrix</taxon>
    </lineage>
</organism>
<evidence type="ECO:0000313" key="2">
    <source>
        <dbReference type="EMBL" id="CCH29187.1"/>
    </source>
</evidence>
<protein>
    <submittedName>
        <fullName evidence="2">Putative secreted protein</fullName>
    </submittedName>
</protein>
<dbReference type="AlphaFoldDB" id="K0JUK7"/>
<evidence type="ECO:0000256" key="1">
    <source>
        <dbReference type="SAM" id="SignalP"/>
    </source>
</evidence>
<reference evidence="2 3" key="1">
    <citation type="journal article" date="2012" name="BMC Genomics">
        <title>Complete genome sequence of Saccharothrix espanaensis DSM 44229T and comparison to the other completely sequenced Pseudonocardiaceae.</title>
        <authorList>
            <person name="Strobel T."/>
            <person name="Al-Dilaimi A."/>
            <person name="Blom J."/>
            <person name="Gessner A."/>
            <person name="Kalinowski J."/>
            <person name="Luzhetska M."/>
            <person name="Puhler A."/>
            <person name="Szczepanowski R."/>
            <person name="Bechthold A."/>
            <person name="Ruckert C."/>
        </authorList>
    </citation>
    <scope>NUCLEOTIDE SEQUENCE [LARGE SCALE GENOMIC DNA]</scope>
    <source>
        <strain evidence="3">ATCC 51144 / DSM 44229 / JCM 9112 / NBRC 15066 / NRRL 15764</strain>
    </source>
</reference>
<name>K0JUK7_SACES</name>
<evidence type="ECO:0000313" key="3">
    <source>
        <dbReference type="Proteomes" id="UP000006281"/>
    </source>
</evidence>
<sequence length="158" mass="15896">MWRPLLALLLLVPACGADVGRACTMIGAPTGVNVEVALATAETGTIEVCWDGRCVQPRLDLLPASRAGDTTCTGTAPEDTCGASAVPTGGKTGFAAIEDLPAKQVTVRLRLADAAGAPVVDRELTPTARTVYPNGPDCGGAGPQLSLAVGADGSVAQR</sequence>
<dbReference type="eggNOG" id="ENOG5033AXX">
    <property type="taxonomic scope" value="Bacteria"/>
</dbReference>
<feature type="signal peptide" evidence="1">
    <location>
        <begin position="1"/>
        <end position="17"/>
    </location>
</feature>
<dbReference type="Proteomes" id="UP000006281">
    <property type="component" value="Chromosome"/>
</dbReference>
<keyword evidence="3" id="KW-1185">Reference proteome</keyword>
<gene>
    <name evidence="2" type="ordered locus">BN6_18670</name>
</gene>
<dbReference type="HOGENOM" id="CLU_135451_0_0_11"/>
<dbReference type="OrthoDB" id="3828886at2"/>
<dbReference type="STRING" id="1179773.BN6_18670"/>
<accession>K0JUK7</accession>